<proteinExistence type="predicted"/>
<keyword evidence="2" id="KW-0732">Signal</keyword>
<feature type="compositionally biased region" description="Basic residues" evidence="1">
    <location>
        <begin position="187"/>
        <end position="197"/>
    </location>
</feature>
<feature type="region of interest" description="Disordered" evidence="1">
    <location>
        <begin position="49"/>
        <end position="197"/>
    </location>
</feature>
<name>A0A2H0TG02_9BACT</name>
<protein>
    <submittedName>
        <fullName evidence="3">Uncharacterized protein</fullName>
    </submittedName>
</protein>
<reference evidence="4" key="1">
    <citation type="submission" date="2017-09" db="EMBL/GenBank/DDBJ databases">
        <title>Depth-based differentiation of microbial function through sediment-hosted aquifers and enrichment of novel symbionts in the deep terrestrial subsurface.</title>
        <authorList>
            <person name="Probst A.J."/>
            <person name="Ladd B."/>
            <person name="Jarett J.K."/>
            <person name="Geller-Mcgrath D.E."/>
            <person name="Sieber C.M.K."/>
            <person name="Emerson J.B."/>
            <person name="Anantharaman K."/>
            <person name="Thomas B.C."/>
            <person name="Malmstrom R."/>
            <person name="Stieglmeier M."/>
            <person name="Klingl A."/>
            <person name="Woyke T."/>
            <person name="Ryan C.M."/>
            <person name="Banfield J.F."/>
        </authorList>
    </citation>
    <scope>NUCLEOTIDE SEQUENCE [LARGE SCALE GENOMIC DNA]</scope>
</reference>
<gene>
    <name evidence="3" type="ORF">COU47_00395</name>
</gene>
<feature type="chain" id="PRO_5013675189" evidence="2">
    <location>
        <begin position="30"/>
        <end position="197"/>
    </location>
</feature>
<evidence type="ECO:0000313" key="4">
    <source>
        <dbReference type="Proteomes" id="UP000231503"/>
    </source>
</evidence>
<dbReference type="EMBL" id="PFCO01000001">
    <property type="protein sequence ID" value="PIR69884.1"/>
    <property type="molecule type" value="Genomic_DNA"/>
</dbReference>
<evidence type="ECO:0000256" key="1">
    <source>
        <dbReference type="SAM" id="MobiDB-lite"/>
    </source>
</evidence>
<dbReference type="Proteomes" id="UP000231503">
    <property type="component" value="Unassembled WGS sequence"/>
</dbReference>
<feature type="compositionally biased region" description="Basic residues" evidence="1">
    <location>
        <begin position="102"/>
        <end position="117"/>
    </location>
</feature>
<feature type="compositionally biased region" description="Basic and acidic residues" evidence="1">
    <location>
        <begin position="78"/>
        <end position="87"/>
    </location>
</feature>
<dbReference type="AlphaFoldDB" id="A0A2H0TG02"/>
<sequence>MVYEFAKRSIQFFLLVFMLALTFSFGANAYQTETGGTMLTWEWLHQLGKGDPVPPPNKKPKHKKHPKKDCKKHKDHKKDKDHGERPSRPPVTTPDKKPDHHDKHHGRKGHHKSHQHSHGLPVKYRERMHKDHSRPAATPAPAPVRDKRINRNKHHQYQGYSQGKRYQNGKMERGRSSAWNKGSASQRRQHGRQRGRR</sequence>
<feature type="signal peptide" evidence="2">
    <location>
        <begin position="1"/>
        <end position="29"/>
    </location>
</feature>
<accession>A0A2H0TG02</accession>
<evidence type="ECO:0000313" key="3">
    <source>
        <dbReference type="EMBL" id="PIR69884.1"/>
    </source>
</evidence>
<feature type="compositionally biased region" description="Basic residues" evidence="1">
    <location>
        <begin position="58"/>
        <end position="77"/>
    </location>
</feature>
<organism evidence="3 4">
    <name type="scientific">Candidatus Niyogibacteria bacterium CG10_big_fil_rev_8_21_14_0_10_46_36</name>
    <dbReference type="NCBI Taxonomy" id="1974726"/>
    <lineage>
        <taxon>Bacteria</taxon>
        <taxon>Candidatus Niyogiibacteriota</taxon>
    </lineage>
</organism>
<evidence type="ECO:0000256" key="2">
    <source>
        <dbReference type="SAM" id="SignalP"/>
    </source>
</evidence>
<comment type="caution">
    <text evidence="3">The sequence shown here is derived from an EMBL/GenBank/DDBJ whole genome shotgun (WGS) entry which is preliminary data.</text>
</comment>